<evidence type="ECO:0008006" key="3">
    <source>
        <dbReference type="Google" id="ProtNLM"/>
    </source>
</evidence>
<evidence type="ECO:0000313" key="1">
    <source>
        <dbReference type="EMBL" id="CAD6536247.1"/>
    </source>
</evidence>
<name>A0ABM8NPA6_9BURK</name>
<reference evidence="1 2" key="1">
    <citation type="submission" date="2020-10" db="EMBL/GenBank/DDBJ databases">
        <authorList>
            <person name="Peeters C."/>
        </authorList>
    </citation>
    <scope>NUCLEOTIDE SEQUENCE [LARGE SCALE GENOMIC DNA]</scope>
    <source>
        <strain evidence="1 2">LMG 27952</strain>
    </source>
</reference>
<sequence length="195" mass="21842">MTKRTTSWPMVVPPGTKTVGTARVRDDAPSVGYAQRKLAEKFGTQPSHGFDEIADGDGARASLTPAYRRDAAPSLCMAKPKKGSKYGNRKCEHNGIKFDSEKERSRWFHLIQLQAAGAIRDLELQVAFVLTPRKQRADGTWERASKYVADFVYVDVATGNRVVEDVKSEATRKNTTYVQKRKQMLAVHDITIKEI</sequence>
<protein>
    <recommendedName>
        <fullName evidence="3">DUF1064 domain-containing protein</fullName>
    </recommendedName>
</protein>
<proteinExistence type="predicted"/>
<dbReference type="Pfam" id="PF06356">
    <property type="entry name" value="DUF1064"/>
    <property type="match status" value="1"/>
</dbReference>
<dbReference type="EMBL" id="CAJHCQ010000007">
    <property type="protein sequence ID" value="CAD6536247.1"/>
    <property type="molecule type" value="Genomic_DNA"/>
</dbReference>
<keyword evidence="2" id="KW-1185">Reference proteome</keyword>
<dbReference type="InterPro" id="IPR009414">
    <property type="entry name" value="DUF1064"/>
</dbReference>
<organism evidence="1 2">
    <name type="scientific">Paraburkholderia hiiakae</name>
    <dbReference type="NCBI Taxonomy" id="1081782"/>
    <lineage>
        <taxon>Bacteria</taxon>
        <taxon>Pseudomonadati</taxon>
        <taxon>Pseudomonadota</taxon>
        <taxon>Betaproteobacteria</taxon>
        <taxon>Burkholderiales</taxon>
        <taxon>Burkholderiaceae</taxon>
        <taxon>Paraburkholderia</taxon>
    </lineage>
</organism>
<dbReference type="RefSeq" id="WP_201696822.1">
    <property type="nucleotide sequence ID" value="NZ_CAJHCQ010000007.1"/>
</dbReference>
<accession>A0ABM8NPA6</accession>
<dbReference type="Proteomes" id="UP000656319">
    <property type="component" value="Unassembled WGS sequence"/>
</dbReference>
<evidence type="ECO:0000313" key="2">
    <source>
        <dbReference type="Proteomes" id="UP000656319"/>
    </source>
</evidence>
<comment type="caution">
    <text evidence="1">The sequence shown here is derived from an EMBL/GenBank/DDBJ whole genome shotgun (WGS) entry which is preliminary data.</text>
</comment>
<gene>
    <name evidence="1" type="ORF">LMG27952_03124</name>
</gene>